<dbReference type="PANTHER" id="PTHR42801">
    <property type="entry name" value="THIOREDOXIN-DEPENDENT PEROXIDE REDUCTASE"/>
    <property type="match status" value="1"/>
</dbReference>
<evidence type="ECO:0000313" key="15">
    <source>
        <dbReference type="EMBL" id="SHJ62807.1"/>
    </source>
</evidence>
<sequence>MITLKAGDKAPNFKGLDQDGKEHKLSDYKGKKLVVFFYPKASTPGCTMEACDLRDNFERFKANNYELLGVSADSAKRQANFIEKNNLPFPLLADEDHAVIYAFGVWGPKKFMGKEFDGIHRTTFVIDEKGIIEDVIEKVKTKEHANQILK</sequence>
<dbReference type="InterPro" id="IPR050924">
    <property type="entry name" value="Peroxiredoxin_BCP/PrxQ"/>
</dbReference>
<evidence type="ECO:0000259" key="14">
    <source>
        <dbReference type="PROSITE" id="PS51352"/>
    </source>
</evidence>
<dbReference type="PIRSF" id="PIRSF000239">
    <property type="entry name" value="AHPC"/>
    <property type="match status" value="1"/>
</dbReference>
<dbReference type="Gene3D" id="3.40.30.10">
    <property type="entry name" value="Glutaredoxin"/>
    <property type="match status" value="1"/>
</dbReference>
<keyword evidence="7" id="KW-1015">Disulfide bond</keyword>
<comment type="catalytic activity">
    <reaction evidence="12">
        <text>a hydroperoxide + [thioredoxin]-dithiol = an alcohol + [thioredoxin]-disulfide + H2O</text>
        <dbReference type="Rhea" id="RHEA:62620"/>
        <dbReference type="Rhea" id="RHEA-COMP:10698"/>
        <dbReference type="Rhea" id="RHEA-COMP:10700"/>
        <dbReference type="ChEBI" id="CHEBI:15377"/>
        <dbReference type="ChEBI" id="CHEBI:29950"/>
        <dbReference type="ChEBI" id="CHEBI:30879"/>
        <dbReference type="ChEBI" id="CHEBI:35924"/>
        <dbReference type="ChEBI" id="CHEBI:50058"/>
        <dbReference type="EC" id="1.11.1.24"/>
    </reaction>
</comment>
<dbReference type="RefSeq" id="WP_072785212.1">
    <property type="nucleotide sequence ID" value="NZ_CP045292.1"/>
</dbReference>
<dbReference type="InterPro" id="IPR000866">
    <property type="entry name" value="AhpC/TSA"/>
</dbReference>
<comment type="function">
    <text evidence="1">Thiol-specific peroxidase that catalyzes the reduction of hydrogen peroxide and organic hydroperoxides to water and alcohols, respectively. Plays a role in cell protection against oxidative stress by detoxifying peroxides and as sensor of hydrogen peroxide-mediated signaling events.</text>
</comment>
<evidence type="ECO:0000256" key="4">
    <source>
        <dbReference type="ARBA" id="ARBA00022559"/>
    </source>
</evidence>
<keyword evidence="16" id="KW-1185">Reference proteome</keyword>
<dbReference type="EC" id="1.11.1.24" evidence="3"/>
<keyword evidence="6" id="KW-0560">Oxidoreductase</keyword>
<gene>
    <name evidence="15" type="ORF">SAMN05444337_2304</name>
</gene>
<dbReference type="GO" id="GO:0034599">
    <property type="term" value="P:cellular response to oxidative stress"/>
    <property type="evidence" value="ECO:0007669"/>
    <property type="project" value="TreeGrafter"/>
</dbReference>
<evidence type="ECO:0000256" key="12">
    <source>
        <dbReference type="ARBA" id="ARBA00049091"/>
    </source>
</evidence>
<comment type="subunit">
    <text evidence="2">Monomer.</text>
</comment>
<dbReference type="PROSITE" id="PS51352">
    <property type="entry name" value="THIOREDOXIN_2"/>
    <property type="match status" value="1"/>
</dbReference>
<dbReference type="FunFam" id="3.40.30.10:FF:000007">
    <property type="entry name" value="Thioredoxin-dependent thiol peroxidase"/>
    <property type="match status" value="1"/>
</dbReference>
<dbReference type="EMBL" id="FQZH01000005">
    <property type="protein sequence ID" value="SHJ62807.1"/>
    <property type="molecule type" value="Genomic_DNA"/>
</dbReference>
<evidence type="ECO:0000256" key="10">
    <source>
        <dbReference type="ARBA" id="ARBA00038489"/>
    </source>
</evidence>
<dbReference type="CDD" id="cd03017">
    <property type="entry name" value="PRX_BCP"/>
    <property type="match status" value="1"/>
</dbReference>
<evidence type="ECO:0000256" key="6">
    <source>
        <dbReference type="ARBA" id="ARBA00023002"/>
    </source>
</evidence>
<dbReference type="OrthoDB" id="9812811at2"/>
<evidence type="ECO:0000256" key="11">
    <source>
        <dbReference type="ARBA" id="ARBA00042639"/>
    </source>
</evidence>
<evidence type="ECO:0000313" key="16">
    <source>
        <dbReference type="Proteomes" id="UP000184232"/>
    </source>
</evidence>
<keyword evidence="4" id="KW-0575">Peroxidase</keyword>
<accession>A0A1M6KUY8</accession>
<dbReference type="GO" id="GO:0008379">
    <property type="term" value="F:thioredoxin peroxidase activity"/>
    <property type="evidence" value="ECO:0007669"/>
    <property type="project" value="TreeGrafter"/>
</dbReference>
<name>A0A1M6KUY8_9FLAO</name>
<dbReference type="Proteomes" id="UP000184232">
    <property type="component" value="Unassembled WGS sequence"/>
</dbReference>
<feature type="domain" description="Thioredoxin" evidence="14">
    <location>
        <begin position="4"/>
        <end position="150"/>
    </location>
</feature>
<keyword evidence="8" id="KW-0676">Redox-active center</keyword>
<dbReference type="Pfam" id="PF00578">
    <property type="entry name" value="AhpC-TSA"/>
    <property type="match status" value="1"/>
</dbReference>
<evidence type="ECO:0000256" key="1">
    <source>
        <dbReference type="ARBA" id="ARBA00003330"/>
    </source>
</evidence>
<reference evidence="15 16" key="1">
    <citation type="submission" date="2016-11" db="EMBL/GenBank/DDBJ databases">
        <authorList>
            <person name="Jaros S."/>
            <person name="Januszkiewicz K."/>
            <person name="Wedrychowicz H."/>
        </authorList>
    </citation>
    <scope>NUCLEOTIDE SEQUENCE [LARGE SCALE GENOMIC DNA]</scope>
    <source>
        <strain evidence="15 16">DSM 22807</strain>
    </source>
</reference>
<evidence type="ECO:0000256" key="8">
    <source>
        <dbReference type="ARBA" id="ARBA00023284"/>
    </source>
</evidence>
<dbReference type="InterPro" id="IPR036249">
    <property type="entry name" value="Thioredoxin-like_sf"/>
</dbReference>
<evidence type="ECO:0000256" key="7">
    <source>
        <dbReference type="ARBA" id="ARBA00023157"/>
    </source>
</evidence>
<dbReference type="SUPFAM" id="SSF52833">
    <property type="entry name" value="Thioredoxin-like"/>
    <property type="match status" value="1"/>
</dbReference>
<evidence type="ECO:0000256" key="2">
    <source>
        <dbReference type="ARBA" id="ARBA00011245"/>
    </source>
</evidence>
<keyword evidence="5" id="KW-0049">Antioxidant</keyword>
<dbReference type="PANTHER" id="PTHR42801:SF4">
    <property type="entry name" value="AHPC_TSA FAMILY PROTEIN"/>
    <property type="match status" value="1"/>
</dbReference>
<dbReference type="STRING" id="683124.SAMN05444337_2304"/>
<protein>
    <recommendedName>
        <fullName evidence="3">thioredoxin-dependent peroxiredoxin</fullName>
        <ecNumber evidence="3">1.11.1.24</ecNumber>
    </recommendedName>
    <alternativeName>
        <fullName evidence="9">Thioredoxin peroxidase</fullName>
    </alternativeName>
    <alternativeName>
        <fullName evidence="11">Thioredoxin-dependent peroxiredoxin Bcp</fullName>
    </alternativeName>
</protein>
<dbReference type="GO" id="GO:0005737">
    <property type="term" value="C:cytoplasm"/>
    <property type="evidence" value="ECO:0007669"/>
    <property type="project" value="TreeGrafter"/>
</dbReference>
<evidence type="ECO:0000256" key="5">
    <source>
        <dbReference type="ARBA" id="ARBA00022862"/>
    </source>
</evidence>
<evidence type="ECO:0000256" key="13">
    <source>
        <dbReference type="PIRSR" id="PIRSR000239-1"/>
    </source>
</evidence>
<dbReference type="NCBIfam" id="NF006960">
    <property type="entry name" value="PRK09437.1"/>
    <property type="match status" value="1"/>
</dbReference>
<evidence type="ECO:0000256" key="3">
    <source>
        <dbReference type="ARBA" id="ARBA00013017"/>
    </source>
</evidence>
<dbReference type="AlphaFoldDB" id="A0A1M6KUY8"/>
<dbReference type="GO" id="GO:0045454">
    <property type="term" value="P:cell redox homeostasis"/>
    <property type="evidence" value="ECO:0007669"/>
    <property type="project" value="TreeGrafter"/>
</dbReference>
<dbReference type="InterPro" id="IPR024706">
    <property type="entry name" value="Peroxiredoxin_AhpC-typ"/>
</dbReference>
<comment type="similarity">
    <text evidence="10">Belongs to the peroxiredoxin family. BCP/PrxQ subfamily.</text>
</comment>
<proteinExistence type="inferred from homology"/>
<dbReference type="InterPro" id="IPR013766">
    <property type="entry name" value="Thioredoxin_domain"/>
</dbReference>
<evidence type="ECO:0000256" key="9">
    <source>
        <dbReference type="ARBA" id="ARBA00032824"/>
    </source>
</evidence>
<feature type="active site" description="Cysteine sulfenic acid (-SOH) intermediate; for peroxidase activity" evidence="13">
    <location>
        <position position="46"/>
    </location>
</feature>
<organism evidence="15 16">
    <name type="scientific">Flavobacterium haoranii</name>
    <dbReference type="NCBI Taxonomy" id="683124"/>
    <lineage>
        <taxon>Bacteria</taxon>
        <taxon>Pseudomonadati</taxon>
        <taxon>Bacteroidota</taxon>
        <taxon>Flavobacteriia</taxon>
        <taxon>Flavobacteriales</taxon>
        <taxon>Flavobacteriaceae</taxon>
        <taxon>Flavobacterium</taxon>
    </lineage>
</organism>